<evidence type="ECO:0000313" key="10">
    <source>
        <dbReference type="EMBL" id="KDO31399.1"/>
    </source>
</evidence>
<dbReference type="Gene3D" id="3.30.200.20">
    <property type="entry name" value="Phosphorylase Kinase, domain 1"/>
    <property type="match status" value="2"/>
</dbReference>
<keyword evidence="1" id="KW-0723">Serine/threonine-protein kinase</keyword>
<dbReference type="GO" id="GO:0004674">
    <property type="term" value="F:protein serine/threonine kinase activity"/>
    <property type="evidence" value="ECO:0007669"/>
    <property type="project" value="UniProtKB-KW"/>
</dbReference>
<keyword evidence="5 6" id="KW-0067">ATP-binding</keyword>
<dbReference type="VEuPathDB" id="FungiDB:SPRG_04016"/>
<evidence type="ECO:0000259" key="8">
    <source>
        <dbReference type="PROSITE" id="PS50011"/>
    </source>
</evidence>
<reference evidence="10 11" key="1">
    <citation type="journal article" date="2013" name="PLoS Genet.">
        <title>Distinctive expansion of potential virulence genes in the genome of the oomycete fish pathogen Saprolegnia parasitica.</title>
        <authorList>
            <person name="Jiang R.H."/>
            <person name="de Bruijn I."/>
            <person name="Haas B.J."/>
            <person name="Belmonte R."/>
            <person name="Lobach L."/>
            <person name="Christie J."/>
            <person name="van den Ackerveken G."/>
            <person name="Bottin A."/>
            <person name="Bulone V."/>
            <person name="Diaz-Moreno S.M."/>
            <person name="Dumas B."/>
            <person name="Fan L."/>
            <person name="Gaulin E."/>
            <person name="Govers F."/>
            <person name="Grenville-Briggs L.J."/>
            <person name="Horner N.R."/>
            <person name="Levin J.Z."/>
            <person name="Mammella M."/>
            <person name="Meijer H.J."/>
            <person name="Morris P."/>
            <person name="Nusbaum C."/>
            <person name="Oome S."/>
            <person name="Phillips A.J."/>
            <person name="van Rooyen D."/>
            <person name="Rzeszutek E."/>
            <person name="Saraiva M."/>
            <person name="Secombes C.J."/>
            <person name="Seidl M.F."/>
            <person name="Snel B."/>
            <person name="Stassen J.H."/>
            <person name="Sykes S."/>
            <person name="Tripathy S."/>
            <person name="van den Berg H."/>
            <person name="Vega-Arreguin J.C."/>
            <person name="Wawra S."/>
            <person name="Young S.K."/>
            <person name="Zeng Q."/>
            <person name="Dieguez-Uribeondo J."/>
            <person name="Russ C."/>
            <person name="Tyler B.M."/>
            <person name="van West P."/>
        </authorList>
    </citation>
    <scope>NUCLEOTIDE SEQUENCE [LARGE SCALE GENOMIC DNA]</scope>
    <source>
        <strain evidence="10 11">CBS 223.65</strain>
    </source>
</reference>
<feature type="domain" description="Protein kinase" evidence="8">
    <location>
        <begin position="27"/>
        <end position="325"/>
    </location>
</feature>
<feature type="binding site" evidence="6">
    <location>
        <position position="446"/>
    </location>
    <ligand>
        <name>ATP</name>
        <dbReference type="ChEBI" id="CHEBI:30616"/>
    </ligand>
</feature>
<dbReference type="InterPro" id="IPR017441">
    <property type="entry name" value="Protein_kinase_ATP_BS"/>
</dbReference>
<dbReference type="InterPro" id="IPR050117">
    <property type="entry name" value="MAPK"/>
</dbReference>
<dbReference type="PROSITE" id="PS50020">
    <property type="entry name" value="WW_DOMAIN_2"/>
    <property type="match status" value="1"/>
</dbReference>
<keyword evidence="11" id="KW-1185">Reference proteome</keyword>
<dbReference type="STRING" id="695850.A0A067CL10"/>
<feature type="region of interest" description="Disordered" evidence="7">
    <location>
        <begin position="769"/>
        <end position="857"/>
    </location>
</feature>
<feature type="compositionally biased region" description="Basic and acidic residues" evidence="7">
    <location>
        <begin position="1037"/>
        <end position="1054"/>
    </location>
</feature>
<evidence type="ECO:0000256" key="2">
    <source>
        <dbReference type="ARBA" id="ARBA00022679"/>
    </source>
</evidence>
<feature type="region of interest" description="Disordered" evidence="7">
    <location>
        <begin position="1034"/>
        <end position="1054"/>
    </location>
</feature>
<evidence type="ECO:0000259" key="9">
    <source>
        <dbReference type="PROSITE" id="PS50020"/>
    </source>
</evidence>
<evidence type="ECO:0000256" key="5">
    <source>
        <dbReference type="ARBA" id="ARBA00022840"/>
    </source>
</evidence>
<dbReference type="OMA" id="CLGEHEN"/>
<dbReference type="EMBL" id="KK583198">
    <property type="protein sequence ID" value="KDO31399.1"/>
    <property type="molecule type" value="Genomic_DNA"/>
</dbReference>
<evidence type="ECO:0000256" key="4">
    <source>
        <dbReference type="ARBA" id="ARBA00022777"/>
    </source>
</evidence>
<feature type="region of interest" description="Disordered" evidence="7">
    <location>
        <begin position="907"/>
        <end position="933"/>
    </location>
</feature>
<feature type="region of interest" description="Disordered" evidence="7">
    <location>
        <begin position="954"/>
        <end position="981"/>
    </location>
</feature>
<dbReference type="FunFam" id="1.10.510.10:FF:000439">
    <property type="entry name" value="Mitogen-activated protein kinase"/>
    <property type="match status" value="2"/>
</dbReference>
<dbReference type="PROSITE" id="PS01159">
    <property type="entry name" value="WW_DOMAIN_1"/>
    <property type="match status" value="1"/>
</dbReference>
<dbReference type="SMART" id="SM00220">
    <property type="entry name" value="S_TKc"/>
    <property type="match status" value="2"/>
</dbReference>
<keyword evidence="2" id="KW-0808">Transferase</keyword>
<dbReference type="InterPro" id="IPR011009">
    <property type="entry name" value="Kinase-like_dom_sf"/>
</dbReference>
<dbReference type="GeneID" id="24126489"/>
<feature type="compositionally biased region" description="Basic and acidic residues" evidence="7">
    <location>
        <begin position="870"/>
        <end position="886"/>
    </location>
</feature>
<feature type="compositionally biased region" description="Basic and acidic residues" evidence="7">
    <location>
        <begin position="769"/>
        <end position="787"/>
    </location>
</feature>
<feature type="compositionally biased region" description="Basic and acidic residues" evidence="7">
    <location>
        <begin position="918"/>
        <end position="933"/>
    </location>
</feature>
<evidence type="ECO:0000256" key="3">
    <source>
        <dbReference type="ARBA" id="ARBA00022741"/>
    </source>
</evidence>
<dbReference type="PROSITE" id="PS00107">
    <property type="entry name" value="PROTEIN_KINASE_ATP"/>
    <property type="match status" value="2"/>
</dbReference>
<dbReference type="Gene3D" id="2.20.70.10">
    <property type="match status" value="1"/>
</dbReference>
<dbReference type="Pfam" id="PF00069">
    <property type="entry name" value="Pkinase"/>
    <property type="match status" value="2"/>
</dbReference>
<organism evidence="10 11">
    <name type="scientific">Saprolegnia parasitica (strain CBS 223.65)</name>
    <dbReference type="NCBI Taxonomy" id="695850"/>
    <lineage>
        <taxon>Eukaryota</taxon>
        <taxon>Sar</taxon>
        <taxon>Stramenopiles</taxon>
        <taxon>Oomycota</taxon>
        <taxon>Saprolegniomycetes</taxon>
        <taxon>Saprolegniales</taxon>
        <taxon>Saprolegniaceae</taxon>
        <taxon>Saprolegnia</taxon>
    </lineage>
</organism>
<dbReference type="Proteomes" id="UP000030745">
    <property type="component" value="Unassembled WGS sequence"/>
</dbReference>
<evidence type="ECO:0000256" key="6">
    <source>
        <dbReference type="PROSITE-ProRule" id="PRU10141"/>
    </source>
</evidence>
<evidence type="ECO:0000256" key="1">
    <source>
        <dbReference type="ARBA" id="ARBA00022527"/>
    </source>
</evidence>
<dbReference type="PROSITE" id="PS00108">
    <property type="entry name" value="PROTEIN_KINASE_ST"/>
    <property type="match status" value="2"/>
</dbReference>
<dbReference type="InterPro" id="IPR036020">
    <property type="entry name" value="WW_dom_sf"/>
</dbReference>
<feature type="domain" description="Protein kinase" evidence="8">
    <location>
        <begin position="416"/>
        <end position="714"/>
    </location>
</feature>
<dbReference type="SMART" id="SM00456">
    <property type="entry name" value="WW"/>
    <property type="match status" value="2"/>
</dbReference>
<dbReference type="KEGG" id="spar:SPRG_04016"/>
<dbReference type="InterPro" id="IPR001202">
    <property type="entry name" value="WW_dom"/>
</dbReference>
<protein>
    <submittedName>
        <fullName evidence="10">CMGC/MAPK protein kinase</fullName>
    </submittedName>
</protein>
<proteinExistence type="predicted"/>
<dbReference type="SUPFAM" id="SSF51045">
    <property type="entry name" value="WW domain"/>
    <property type="match status" value="1"/>
</dbReference>
<dbReference type="InterPro" id="IPR000719">
    <property type="entry name" value="Prot_kinase_dom"/>
</dbReference>
<dbReference type="OrthoDB" id="69123at2759"/>
<dbReference type="CDD" id="cd07834">
    <property type="entry name" value="STKc_MAPK"/>
    <property type="match status" value="2"/>
</dbReference>
<feature type="compositionally biased region" description="Low complexity" evidence="7">
    <location>
        <begin position="959"/>
        <end position="970"/>
    </location>
</feature>
<sequence>MPKHATPVKHEFGFTINGCTFHVEPKYEPLDAIGQGSYGVVCSVLNTTTQEKLAIKKITPMAGDEWDATHTLREIRLMRCLGEHENIISLKDLTMSVEKDELYMMMELADTDLHRLIQSSCPLTDGHIRVIMYQLLSGVKAMHDNGVLHRDLKPGNLLVNKDCELKITDFGLARMVPKDLQNHDPDSTDPVSSPMTEYVVTRWYRPPELMLAPNGVYDGAVDMWSVGCILGELVTRKPLFPGSDFMDQLTRVFKVIDIPPKHKRGYTVEKDALKFLASLPATPPNALEKICKGKHPDTKDLLEKLLCFNPKERISVDEALAHPFFKGVDVEWGAIPPLQLSHSLEFAFEDQSLPLETLRQYIKDEVLAFQAKAAKPTPSSHETPEEAVKVTSDDGDYAPGLGFTLKGCEFNVPPKYEAIHVLGEGSYGVVCSANDTELLQQVAIKKITPMAGDEWDAKHTLREIRLMRYFEDHPNIASLQNLSTCIAKDELYIMMGLVDTDLHRLIQSKTKLEENHIAAIMYQLLCGAKALHENGVLHRDLKPGNILISKNCDVKITDFGLSRFVPNGRTCSHSDAPVAKDALMTEYVVTRWYRPPEIMLAPNGSYAEAVDMWSIGCIFGELLNRKPLFPGSDFIDQLTRVFSVLPIPPKEKRGYEVEGDALKFLESLPRASPQALTKAFRKASPEAISLLRRLLCVNPQRRITADQALQHPYFKTVRLQFGEPLEFKVADTFDFDFDQKEFSLGKLRGFIQNEVRLFSKKDEVAKVPVEIERPPSRRESKSSKEVEQNVDSLSAPRANVKVNNECASATPPKDSGVPETITASPAKESWVQHSVSSYMESAPSTNSNPRRDSDVFDSDDERMEVLVEGMAKKPSLDSQDEHKWSESDDNDDDDDEANELLEAIQNIRQQQRPPSNQDHNKDEKPPLPPGWEERFNKKYNRVYYVDHATKTSTWDHPGKPVVPSVSSAPPSTVPPTTKPGLIKTTTRLASDLLKKVVLPKNWERRTDAKTGRLYYVNLLKKDVRASPVVRVGVHGAQDGERRQGPGQEAARDSAPEPAVFANVVAAQARCDALSLLFPFFYLCSTYTYMPIRCLF</sequence>
<dbReference type="PANTHER" id="PTHR24055">
    <property type="entry name" value="MITOGEN-ACTIVATED PROTEIN KINASE"/>
    <property type="match status" value="1"/>
</dbReference>
<dbReference type="SUPFAM" id="SSF56112">
    <property type="entry name" value="Protein kinase-like (PK-like)"/>
    <property type="match status" value="2"/>
</dbReference>
<dbReference type="InterPro" id="IPR008271">
    <property type="entry name" value="Ser/Thr_kinase_AS"/>
</dbReference>
<feature type="region of interest" description="Disordered" evidence="7">
    <location>
        <begin position="870"/>
        <end position="895"/>
    </location>
</feature>
<name>A0A067CL10_SAPPC</name>
<evidence type="ECO:0000313" key="11">
    <source>
        <dbReference type="Proteomes" id="UP000030745"/>
    </source>
</evidence>
<dbReference type="FunFam" id="3.30.200.20:FF:000046">
    <property type="entry name" value="Mitogen-activated protein kinase"/>
    <property type="match status" value="1"/>
</dbReference>
<dbReference type="CDD" id="cd00201">
    <property type="entry name" value="WW"/>
    <property type="match status" value="1"/>
</dbReference>
<dbReference type="GO" id="GO:0005524">
    <property type="term" value="F:ATP binding"/>
    <property type="evidence" value="ECO:0007669"/>
    <property type="project" value="UniProtKB-UniRule"/>
</dbReference>
<keyword evidence="3 6" id="KW-0547">Nucleotide-binding</keyword>
<keyword evidence="4 10" id="KW-0418">Kinase</keyword>
<dbReference type="PROSITE" id="PS50011">
    <property type="entry name" value="PROTEIN_KINASE_DOM"/>
    <property type="match status" value="2"/>
</dbReference>
<dbReference type="Pfam" id="PF00397">
    <property type="entry name" value="WW"/>
    <property type="match status" value="1"/>
</dbReference>
<feature type="binding site" evidence="6">
    <location>
        <position position="57"/>
    </location>
    <ligand>
        <name>ATP</name>
        <dbReference type="ChEBI" id="CHEBI:30616"/>
    </ligand>
</feature>
<dbReference type="Gene3D" id="1.10.510.10">
    <property type="entry name" value="Transferase(Phosphotransferase) domain 1"/>
    <property type="match status" value="2"/>
</dbReference>
<feature type="compositionally biased region" description="Polar residues" evidence="7">
    <location>
        <begin position="831"/>
        <end position="848"/>
    </location>
</feature>
<dbReference type="RefSeq" id="XP_012197996.1">
    <property type="nucleotide sequence ID" value="XM_012342606.1"/>
</dbReference>
<dbReference type="AlphaFoldDB" id="A0A067CL10"/>
<feature type="compositionally biased region" description="Polar residues" evidence="7">
    <location>
        <begin position="907"/>
        <end position="917"/>
    </location>
</feature>
<accession>A0A067CL10</accession>
<gene>
    <name evidence="10" type="ORF">SPRG_04016</name>
</gene>
<feature type="domain" description="WW" evidence="9">
    <location>
        <begin position="925"/>
        <end position="959"/>
    </location>
</feature>
<evidence type="ECO:0000256" key="7">
    <source>
        <dbReference type="SAM" id="MobiDB-lite"/>
    </source>
</evidence>